<dbReference type="InterPro" id="IPR036976">
    <property type="entry name" value="RimM_N_sf"/>
</dbReference>
<dbReference type="RefSeq" id="WP_090557422.1">
    <property type="nucleotide sequence ID" value="NZ_FNRA01000007.1"/>
</dbReference>
<dbReference type="HAMAP" id="MF_00014">
    <property type="entry name" value="Ribosome_mat_RimM"/>
    <property type="match status" value="1"/>
</dbReference>
<dbReference type="EMBL" id="FNRA01000007">
    <property type="protein sequence ID" value="SEA93565.1"/>
    <property type="molecule type" value="Genomic_DNA"/>
</dbReference>
<dbReference type="Gene3D" id="2.30.30.240">
    <property type="entry name" value="PRC-barrel domain"/>
    <property type="match status" value="1"/>
</dbReference>
<keyword evidence="3 5" id="KW-0698">rRNA processing</keyword>
<dbReference type="SUPFAM" id="SSF50346">
    <property type="entry name" value="PRC-barrel domain"/>
    <property type="match status" value="1"/>
</dbReference>
<protein>
    <recommendedName>
        <fullName evidence="5">Ribosome maturation factor RimM</fullName>
    </recommendedName>
</protein>
<comment type="subunit">
    <text evidence="5">Binds ribosomal protein uS19.</text>
</comment>
<accession>A0A1H4F877</accession>
<dbReference type="GO" id="GO:0006364">
    <property type="term" value="P:rRNA processing"/>
    <property type="evidence" value="ECO:0007669"/>
    <property type="project" value="UniProtKB-UniRule"/>
</dbReference>
<dbReference type="GO" id="GO:0005840">
    <property type="term" value="C:ribosome"/>
    <property type="evidence" value="ECO:0007669"/>
    <property type="project" value="InterPro"/>
</dbReference>
<proteinExistence type="inferred from homology"/>
<sequence length="175" mass="20201">MTQEEAFYIGYITKTKGLKGEVQLYFEYDEPDLLDLDVVFADINGKMVPFFVSACKMQPNNTCNIYFDDIDHIDKAQPLLRKKIYLPLTKMPDRSDDDFHYNDLKGFIVSDETIGELGEIIEVNEYPQQFVATVSYQNKEIMFPLNDDMIIEIDEDEGTLLVDLPDGLLDIYLSN</sequence>
<dbReference type="GO" id="GO:0042274">
    <property type="term" value="P:ribosomal small subunit biogenesis"/>
    <property type="evidence" value="ECO:0007669"/>
    <property type="project" value="UniProtKB-UniRule"/>
</dbReference>
<comment type="similarity">
    <text evidence="5">Belongs to the RimM family.</text>
</comment>
<evidence type="ECO:0000313" key="8">
    <source>
        <dbReference type="EMBL" id="SEA93565.1"/>
    </source>
</evidence>
<dbReference type="Pfam" id="PF24986">
    <property type="entry name" value="PRC_RimM"/>
    <property type="match status" value="1"/>
</dbReference>
<keyword evidence="1 5" id="KW-0963">Cytoplasm</keyword>
<dbReference type="GO" id="GO:0005737">
    <property type="term" value="C:cytoplasm"/>
    <property type="evidence" value="ECO:0007669"/>
    <property type="project" value="UniProtKB-SubCell"/>
</dbReference>
<dbReference type="InterPro" id="IPR002676">
    <property type="entry name" value="RimM_N"/>
</dbReference>
<dbReference type="Gene3D" id="2.40.30.60">
    <property type="entry name" value="RimM"/>
    <property type="match status" value="1"/>
</dbReference>
<gene>
    <name evidence="5" type="primary">rimM</name>
    <name evidence="8" type="ORF">SAMN05443550_10764</name>
</gene>
<feature type="domain" description="RimM N-terminal" evidence="6">
    <location>
        <begin position="9"/>
        <end position="87"/>
    </location>
</feature>
<dbReference type="InterPro" id="IPR011961">
    <property type="entry name" value="RimM"/>
</dbReference>
<evidence type="ECO:0000256" key="5">
    <source>
        <dbReference type="HAMAP-Rule" id="MF_00014"/>
    </source>
</evidence>
<evidence type="ECO:0000259" key="7">
    <source>
        <dbReference type="Pfam" id="PF24986"/>
    </source>
</evidence>
<keyword evidence="9" id="KW-1185">Reference proteome</keyword>
<comment type="domain">
    <text evidence="5">The PRC barrel domain binds ribosomal protein uS19.</text>
</comment>
<comment type="function">
    <text evidence="5">An accessory protein needed during the final step in the assembly of 30S ribosomal subunit, possibly for assembly of the head region. Essential for efficient processing of 16S rRNA. May be needed both before and after RbfA during the maturation of 16S rRNA. It has affinity for free ribosomal 30S subunits but not for 70S ribosomes.</text>
</comment>
<feature type="domain" description="Ribosome maturation factor RimM PRC barrel" evidence="7">
    <location>
        <begin position="102"/>
        <end position="168"/>
    </location>
</feature>
<dbReference type="PANTHER" id="PTHR33692">
    <property type="entry name" value="RIBOSOME MATURATION FACTOR RIMM"/>
    <property type="match status" value="1"/>
</dbReference>
<comment type="subcellular location">
    <subcellularLocation>
        <location evidence="5">Cytoplasm</location>
    </subcellularLocation>
</comment>
<evidence type="ECO:0000256" key="3">
    <source>
        <dbReference type="ARBA" id="ARBA00022552"/>
    </source>
</evidence>
<keyword evidence="2 5" id="KW-0690">Ribosome biogenesis</keyword>
<dbReference type="STRING" id="425514.SAMN05443550_10764"/>
<dbReference type="PANTHER" id="PTHR33692:SF1">
    <property type="entry name" value="RIBOSOME MATURATION FACTOR RIMM"/>
    <property type="match status" value="1"/>
</dbReference>
<evidence type="ECO:0000256" key="4">
    <source>
        <dbReference type="ARBA" id="ARBA00023186"/>
    </source>
</evidence>
<keyword evidence="4 5" id="KW-0143">Chaperone</keyword>
<evidence type="ECO:0000259" key="6">
    <source>
        <dbReference type="Pfam" id="PF01782"/>
    </source>
</evidence>
<organism evidence="8 9">
    <name type="scientific">Pedobacter hartonius</name>
    <dbReference type="NCBI Taxonomy" id="425514"/>
    <lineage>
        <taxon>Bacteria</taxon>
        <taxon>Pseudomonadati</taxon>
        <taxon>Bacteroidota</taxon>
        <taxon>Sphingobacteriia</taxon>
        <taxon>Sphingobacteriales</taxon>
        <taxon>Sphingobacteriaceae</taxon>
        <taxon>Pedobacter</taxon>
    </lineage>
</organism>
<dbReference type="OrthoDB" id="9810331at2"/>
<reference evidence="8 9" key="1">
    <citation type="submission" date="2016-10" db="EMBL/GenBank/DDBJ databases">
        <authorList>
            <person name="de Groot N.N."/>
        </authorList>
    </citation>
    <scope>NUCLEOTIDE SEQUENCE [LARGE SCALE GENOMIC DNA]</scope>
    <source>
        <strain evidence="8 9">DSM 19033</strain>
    </source>
</reference>
<evidence type="ECO:0000313" key="9">
    <source>
        <dbReference type="Proteomes" id="UP000198850"/>
    </source>
</evidence>
<dbReference type="GO" id="GO:0043022">
    <property type="term" value="F:ribosome binding"/>
    <property type="evidence" value="ECO:0007669"/>
    <property type="project" value="InterPro"/>
</dbReference>
<evidence type="ECO:0000256" key="1">
    <source>
        <dbReference type="ARBA" id="ARBA00022490"/>
    </source>
</evidence>
<dbReference type="InterPro" id="IPR009000">
    <property type="entry name" value="Transl_B-barrel_sf"/>
</dbReference>
<dbReference type="AlphaFoldDB" id="A0A1H4F877"/>
<dbReference type="SUPFAM" id="SSF50447">
    <property type="entry name" value="Translation proteins"/>
    <property type="match status" value="1"/>
</dbReference>
<dbReference type="InterPro" id="IPR011033">
    <property type="entry name" value="PRC_barrel-like_sf"/>
</dbReference>
<evidence type="ECO:0000256" key="2">
    <source>
        <dbReference type="ARBA" id="ARBA00022517"/>
    </source>
</evidence>
<dbReference type="NCBIfam" id="TIGR02273">
    <property type="entry name" value="16S_RimM"/>
    <property type="match status" value="1"/>
</dbReference>
<dbReference type="Proteomes" id="UP000198850">
    <property type="component" value="Unassembled WGS sequence"/>
</dbReference>
<dbReference type="InterPro" id="IPR056792">
    <property type="entry name" value="PRC_RimM"/>
</dbReference>
<name>A0A1H4F877_9SPHI</name>
<dbReference type="Pfam" id="PF01782">
    <property type="entry name" value="RimM"/>
    <property type="match status" value="1"/>
</dbReference>